<dbReference type="AlphaFoldDB" id="A0A8S0ZKI1"/>
<name>A0A8S0ZKI1_ARCPL</name>
<evidence type="ECO:0000256" key="1">
    <source>
        <dbReference type="ARBA" id="ARBA00011738"/>
    </source>
</evidence>
<proteinExistence type="inferred from homology"/>
<dbReference type="SFLD" id="SFLDG00363">
    <property type="entry name" value="AMPS_(cytGST):_Alpha-__Mu-__Pi"/>
    <property type="match status" value="2"/>
</dbReference>
<dbReference type="InterPro" id="IPR010987">
    <property type="entry name" value="Glutathione-S-Trfase_C-like"/>
</dbReference>
<reference evidence="8 9" key="1">
    <citation type="submission" date="2020-04" db="EMBL/GenBank/DDBJ databases">
        <authorList>
            <person name="Wallbank WR R."/>
            <person name="Pardo Diaz C."/>
            <person name="Kozak K."/>
            <person name="Martin S."/>
            <person name="Jiggins C."/>
            <person name="Moest M."/>
            <person name="Warren A I."/>
            <person name="Byers J.R.P. K."/>
            <person name="Montejo-Kovacevich G."/>
            <person name="Yen C E."/>
        </authorList>
    </citation>
    <scope>NUCLEOTIDE SEQUENCE [LARGE SCALE GENOMIC DNA]</scope>
</reference>
<organism evidence="8 9">
    <name type="scientific">Arctia plantaginis</name>
    <name type="common">Wood tiger moth</name>
    <name type="synonym">Phalaena plantaginis</name>
    <dbReference type="NCBI Taxonomy" id="874455"/>
    <lineage>
        <taxon>Eukaryota</taxon>
        <taxon>Metazoa</taxon>
        <taxon>Ecdysozoa</taxon>
        <taxon>Arthropoda</taxon>
        <taxon>Hexapoda</taxon>
        <taxon>Insecta</taxon>
        <taxon>Pterygota</taxon>
        <taxon>Neoptera</taxon>
        <taxon>Endopterygota</taxon>
        <taxon>Lepidoptera</taxon>
        <taxon>Glossata</taxon>
        <taxon>Ditrysia</taxon>
        <taxon>Noctuoidea</taxon>
        <taxon>Erebidae</taxon>
        <taxon>Arctiinae</taxon>
        <taxon>Arctia</taxon>
    </lineage>
</organism>
<dbReference type="OrthoDB" id="8922241at2759"/>
<dbReference type="Proteomes" id="UP000494256">
    <property type="component" value="Unassembled WGS sequence"/>
</dbReference>
<protein>
    <recommendedName>
        <fullName evidence="2">glutathione transferase</fullName>
        <ecNumber evidence="2">2.5.1.18</ecNumber>
    </recommendedName>
</protein>
<dbReference type="CDD" id="cd03039">
    <property type="entry name" value="GST_N_Sigma_like"/>
    <property type="match status" value="2"/>
</dbReference>
<dbReference type="EMBL" id="CADEBD010000294">
    <property type="protein sequence ID" value="CAB3234384.1"/>
    <property type="molecule type" value="Genomic_DNA"/>
</dbReference>
<feature type="domain" description="GST N-terminal" evidence="6">
    <location>
        <begin position="34"/>
        <end position="111"/>
    </location>
</feature>
<dbReference type="PANTHER" id="PTHR11571">
    <property type="entry name" value="GLUTATHIONE S-TRANSFERASE"/>
    <property type="match status" value="1"/>
</dbReference>
<dbReference type="InterPro" id="IPR036282">
    <property type="entry name" value="Glutathione-S-Trfase_C_sf"/>
</dbReference>
<dbReference type="InterPro" id="IPR004045">
    <property type="entry name" value="Glutathione_S-Trfase_N"/>
</dbReference>
<dbReference type="SFLD" id="SFLDG01205">
    <property type="entry name" value="AMPS.1"/>
    <property type="match status" value="2"/>
</dbReference>
<keyword evidence="3" id="KW-0808">Transferase</keyword>
<dbReference type="SUPFAM" id="SSF52833">
    <property type="entry name" value="Thioredoxin-like"/>
    <property type="match status" value="2"/>
</dbReference>
<dbReference type="FunFam" id="1.20.1050.10:FF:000030">
    <property type="entry name" value="Glutathione S-transferase S1"/>
    <property type="match status" value="2"/>
</dbReference>
<comment type="caution">
    <text evidence="8">The sequence shown here is derived from an EMBL/GenBank/DDBJ whole genome shotgun (WGS) entry which is preliminary data.</text>
</comment>
<dbReference type="InterPro" id="IPR050213">
    <property type="entry name" value="GST_superfamily"/>
</dbReference>
<feature type="domain" description="GST C-terminal" evidence="7">
    <location>
        <begin position="113"/>
        <end position="243"/>
    </location>
</feature>
<dbReference type="SFLD" id="SFLDS00019">
    <property type="entry name" value="Glutathione_Transferase_(cytos"/>
    <property type="match status" value="2"/>
</dbReference>
<dbReference type="InterPro" id="IPR040079">
    <property type="entry name" value="Glutathione_S-Trfase"/>
</dbReference>
<gene>
    <name evidence="8" type="ORF">APLA_LOCUS6595</name>
</gene>
<dbReference type="InterPro" id="IPR004046">
    <property type="entry name" value="GST_C"/>
</dbReference>
<evidence type="ECO:0000256" key="2">
    <source>
        <dbReference type="ARBA" id="ARBA00012452"/>
    </source>
</evidence>
<evidence type="ECO:0000256" key="5">
    <source>
        <dbReference type="ARBA" id="ARBA00047960"/>
    </source>
</evidence>
<comment type="similarity">
    <text evidence="4">Belongs to the GST superfamily. Sigma family.</text>
</comment>
<dbReference type="GO" id="GO:0006749">
    <property type="term" value="P:glutathione metabolic process"/>
    <property type="evidence" value="ECO:0007669"/>
    <property type="project" value="TreeGrafter"/>
</dbReference>
<sequence length="424" mass="48439">MIARFKNPFESNSSGGVVLQLTLRNILQYIRIMSKYVYYYGSLKVIGEAPRLLLAFGGQDFEDVRITLDQWPDLKPKTPFHQVPVLEIDGKQYAQSNAICRFLGRKYGVAGDDEDEAFEIDQNVDFYMDIRNIATPIFREEDEAIKEKKYENLAKTVTPKLEKLNEVIVKNNGHLAAGKLTWGDFVFAGTFDHLKALLRMPNLEKEIPALRSIFANIRIMSKYVLYYSSAKALGEALRLLLAFGGQEFEDYRLTIEQWPEFKTKTPFNQIPVLEIDGKKYAQSVAISRLLGRKYGIAGDNENEAFEIDQNVDFYIDIRNIGVPAFYEEDPTIKEKKYENLAKTVTPKLEKLNEVIVKNNGHLAAGKLTWGDFIFAGSFDYFKALLRMPDLEKEYPAFQQVIDNVYSNPKVKAYADAAPKSLFGF</sequence>
<dbReference type="PROSITE" id="PS50404">
    <property type="entry name" value="GST_NTER"/>
    <property type="match status" value="2"/>
</dbReference>
<feature type="domain" description="GST C-terminal" evidence="7">
    <location>
        <begin position="300"/>
        <end position="422"/>
    </location>
</feature>
<dbReference type="Pfam" id="PF02798">
    <property type="entry name" value="GST_N"/>
    <property type="match status" value="2"/>
</dbReference>
<dbReference type="GO" id="GO:0004364">
    <property type="term" value="F:glutathione transferase activity"/>
    <property type="evidence" value="ECO:0007669"/>
    <property type="project" value="UniProtKB-EC"/>
</dbReference>
<dbReference type="Gene3D" id="1.20.1050.10">
    <property type="match status" value="2"/>
</dbReference>
<dbReference type="EC" id="2.5.1.18" evidence="2"/>
<dbReference type="PROSITE" id="PS50405">
    <property type="entry name" value="GST_CTER"/>
    <property type="match status" value="2"/>
</dbReference>
<accession>A0A8S0ZKI1</accession>
<dbReference type="Gene3D" id="3.40.30.10">
    <property type="entry name" value="Glutaredoxin"/>
    <property type="match status" value="2"/>
</dbReference>
<feature type="domain" description="GST N-terminal" evidence="6">
    <location>
        <begin position="221"/>
        <end position="298"/>
    </location>
</feature>
<evidence type="ECO:0000259" key="7">
    <source>
        <dbReference type="PROSITE" id="PS50405"/>
    </source>
</evidence>
<dbReference type="PANTHER" id="PTHR11571:SF224">
    <property type="entry name" value="HEMATOPOIETIC PROSTAGLANDIN D SYNTHASE"/>
    <property type="match status" value="1"/>
</dbReference>
<evidence type="ECO:0000313" key="8">
    <source>
        <dbReference type="EMBL" id="CAB3234384.1"/>
    </source>
</evidence>
<evidence type="ECO:0000313" key="9">
    <source>
        <dbReference type="Proteomes" id="UP000494256"/>
    </source>
</evidence>
<dbReference type="CDD" id="cd03192">
    <property type="entry name" value="GST_C_Sigma_like"/>
    <property type="match status" value="2"/>
</dbReference>
<dbReference type="SUPFAM" id="SSF47616">
    <property type="entry name" value="GST C-terminal domain-like"/>
    <property type="match status" value="2"/>
</dbReference>
<dbReference type="Pfam" id="PF14497">
    <property type="entry name" value="GST_C_3"/>
    <property type="match status" value="2"/>
</dbReference>
<evidence type="ECO:0000256" key="3">
    <source>
        <dbReference type="ARBA" id="ARBA00022679"/>
    </source>
</evidence>
<dbReference type="InterPro" id="IPR036249">
    <property type="entry name" value="Thioredoxin-like_sf"/>
</dbReference>
<comment type="subunit">
    <text evidence="1">Homodimer.</text>
</comment>
<evidence type="ECO:0000259" key="6">
    <source>
        <dbReference type="PROSITE" id="PS50404"/>
    </source>
</evidence>
<comment type="catalytic activity">
    <reaction evidence="5">
        <text>RX + glutathione = an S-substituted glutathione + a halide anion + H(+)</text>
        <dbReference type="Rhea" id="RHEA:16437"/>
        <dbReference type="ChEBI" id="CHEBI:15378"/>
        <dbReference type="ChEBI" id="CHEBI:16042"/>
        <dbReference type="ChEBI" id="CHEBI:17792"/>
        <dbReference type="ChEBI" id="CHEBI:57925"/>
        <dbReference type="ChEBI" id="CHEBI:90779"/>
        <dbReference type="EC" id="2.5.1.18"/>
    </reaction>
</comment>
<evidence type="ECO:0000256" key="4">
    <source>
        <dbReference type="ARBA" id="ARBA00038317"/>
    </source>
</evidence>